<dbReference type="SMART" id="SM00382">
    <property type="entry name" value="AAA"/>
    <property type="match status" value="1"/>
</dbReference>
<protein>
    <submittedName>
        <fullName evidence="2">ATPase</fullName>
    </submittedName>
</protein>
<reference evidence="2" key="1">
    <citation type="journal article" date="2021" name="Proc. Natl. Acad. Sci. U.S.A.">
        <title>A Catalog of Tens of Thousands of Viruses from Human Metagenomes Reveals Hidden Associations with Chronic Diseases.</title>
        <authorList>
            <person name="Tisza M.J."/>
            <person name="Buck C.B."/>
        </authorList>
    </citation>
    <scope>NUCLEOTIDE SEQUENCE</scope>
    <source>
        <strain evidence="2">CtzRR1</strain>
    </source>
</reference>
<evidence type="ECO:0000259" key="1">
    <source>
        <dbReference type="SMART" id="SM00382"/>
    </source>
</evidence>
<proteinExistence type="predicted"/>
<dbReference type="InterPro" id="IPR003593">
    <property type="entry name" value="AAA+_ATPase"/>
</dbReference>
<dbReference type="EMBL" id="BK015166">
    <property type="protein sequence ID" value="DAD93730.1"/>
    <property type="molecule type" value="Genomic_DNA"/>
</dbReference>
<dbReference type="SUPFAM" id="SSF52540">
    <property type="entry name" value="P-loop containing nucleoside triphosphate hydrolases"/>
    <property type="match status" value="1"/>
</dbReference>
<organism evidence="2">
    <name type="scientific">Myoviridae sp. ctzRR1</name>
    <dbReference type="NCBI Taxonomy" id="2826720"/>
    <lineage>
        <taxon>Viruses</taxon>
        <taxon>Duplodnaviria</taxon>
        <taxon>Heunggongvirae</taxon>
        <taxon>Uroviricota</taxon>
        <taxon>Caudoviricetes</taxon>
    </lineage>
</organism>
<evidence type="ECO:0000313" key="2">
    <source>
        <dbReference type="EMBL" id="DAD93730.1"/>
    </source>
</evidence>
<accession>A0A8S5NHD1</accession>
<dbReference type="Gene3D" id="3.40.50.300">
    <property type="entry name" value="P-loop containing nucleotide triphosphate hydrolases"/>
    <property type="match status" value="1"/>
</dbReference>
<sequence>MGRAISNKNVLAAQFETADFDGPFLASFGRPELRGAWLIFGGSGSGKTTFLLMLCKYLCKFRKVAYNSLEQGLSLSLQKAWERVGMEEVGSQIILLNKECMADLRTRLNKRKSPEVVVIDSVQYLHGWKWNDYTKLKDEFPDKLFIFISQEKRGEPKGNLAVSIRYDAEIKIRVEGYKAFVTTRYEVPELGEGGKDFIIWKEGADAYWLNQIKEK</sequence>
<name>A0A8S5NHD1_9CAUD</name>
<dbReference type="InterPro" id="IPR027417">
    <property type="entry name" value="P-loop_NTPase"/>
</dbReference>
<feature type="domain" description="AAA+ ATPase" evidence="1">
    <location>
        <begin position="33"/>
        <end position="176"/>
    </location>
</feature>